<dbReference type="RefSeq" id="WP_119755266.1">
    <property type="nucleotide sequence ID" value="NZ_CP032382.1"/>
</dbReference>
<reference evidence="3" key="1">
    <citation type="submission" date="2018-09" db="EMBL/GenBank/DDBJ databases">
        <title>Chryseolinea sp. KIS68-18 isolated from soil.</title>
        <authorList>
            <person name="Weon H.-Y."/>
            <person name="Kwon S.-W."/>
            <person name="Lee S.A."/>
        </authorList>
    </citation>
    <scope>NUCLEOTIDE SEQUENCE [LARGE SCALE GENOMIC DNA]</scope>
    <source>
        <strain evidence="3">KIS68-18</strain>
    </source>
</reference>
<evidence type="ECO:0000313" key="2">
    <source>
        <dbReference type="EMBL" id="AYB32005.1"/>
    </source>
</evidence>
<protein>
    <submittedName>
        <fullName evidence="2">Uncharacterized protein</fullName>
    </submittedName>
</protein>
<accession>A0A385SPW7</accession>
<evidence type="ECO:0000256" key="1">
    <source>
        <dbReference type="SAM" id="MobiDB-lite"/>
    </source>
</evidence>
<proteinExistence type="predicted"/>
<dbReference type="EMBL" id="CP032382">
    <property type="protein sequence ID" value="AYB32005.1"/>
    <property type="molecule type" value="Genomic_DNA"/>
</dbReference>
<dbReference type="KEGG" id="chk:D4L85_16165"/>
<gene>
    <name evidence="2" type="ORF">D4L85_16165</name>
</gene>
<feature type="compositionally biased region" description="Basic and acidic residues" evidence="1">
    <location>
        <begin position="49"/>
        <end position="63"/>
    </location>
</feature>
<sequence>MKSKHNKPTKDDRSEDQLEREIDILEKMWDRKLEKGDDELYESANRHRANPEKKTDIPDDKPLRNRRKGRGI</sequence>
<keyword evidence="3" id="KW-1185">Reference proteome</keyword>
<feature type="region of interest" description="Disordered" evidence="1">
    <location>
        <begin position="34"/>
        <end position="72"/>
    </location>
</feature>
<dbReference type="AlphaFoldDB" id="A0A385SPW7"/>
<name>A0A385SPW7_9BACT</name>
<evidence type="ECO:0000313" key="3">
    <source>
        <dbReference type="Proteomes" id="UP000266183"/>
    </source>
</evidence>
<organism evidence="2 3">
    <name type="scientific">Chryseolinea soli</name>
    <dbReference type="NCBI Taxonomy" id="2321403"/>
    <lineage>
        <taxon>Bacteria</taxon>
        <taxon>Pseudomonadati</taxon>
        <taxon>Bacteroidota</taxon>
        <taxon>Cytophagia</taxon>
        <taxon>Cytophagales</taxon>
        <taxon>Fulvivirgaceae</taxon>
        <taxon>Chryseolinea</taxon>
    </lineage>
</organism>
<dbReference type="Proteomes" id="UP000266183">
    <property type="component" value="Chromosome"/>
</dbReference>